<sequence length="907" mass="103697">MYCKASHPAFSRLYPSIVLAPSFLCVSDVCLWFSSVPRLFFPSPYRFTQSPSKHVCLPVKLDPKRTEYKSVSSCAAAVQSDWLRTWLDPSCPHIGISLRGVKGQVTPFYYNAVASTCRKKKSKGTKKKTPKVSQSKLANKKASKLAKQGKLKTKKQKKKLSYLHRSGPSVPGKQPHDHLMEEEEEDNEEGEDQNGFEEEDIEFYGTPEGHSSFIKSAASSRLLDTEDVKSKKRKKVDSIDDEEEFEKVPRKLFANDKMKQLLPIKTKQGIVPQSIAVEDIQNGFQSGQELENGSGEPEIDQSDHPDQPEAKVFANKHEKMADFKQRIAVLSYGVIENPQEGMRKLKELRLMLDEADQEVYLTVRKLVMVSLMEIFKDIVPGYRIRLPTDSEKQIKVKKETKTLRDYEASFLMNYRSYLEFLERTCKGEKNQKKWHLGASMPIPPQALKAMKLLALRCLSELLVTHPHFNYRTNIIVVLVPFMNNQDKEISKLACDAIRKVFREDKLGEASLEIVRNISKMVKVRESRIKREVLDAFLSLRIKQVDFDGEITKQSGKEKKEMMKKMSRRERKRKKKMEYLEKELLETKATEDKNRKIKLHTDVIESVFYTYFRILKGDRKSALLSPVLEGLAKFAHLINIDFFDDLFKVFNELIDSGDLTYRESLHCVQTAFTILSGQGSVLNIDPMRFYVHLYNSFFKVHAGHSSEDVPIILDCVDCMLGRRKRQVSQQRVLAFAKRLGTLCLQQTAPASLALLGVIRGFLGNYKVCELLFDNDTQGSGTFLPELPDPEHCNSHNTMLWELGFLQHHYHPVVKKYANHVSKLAPSTGDGQLSSDLVRKSPHELLQEFTPISDEQLFIPCPAEKTKVKRKYATAPGSFVQSEINDFVSRVLPSVNCDLKMTDVKKDLT</sequence>
<feature type="compositionally biased region" description="Basic residues" evidence="7">
    <location>
        <begin position="138"/>
        <end position="162"/>
    </location>
</feature>
<dbReference type="PANTHER" id="PTHR14428:SF5">
    <property type="entry name" value="NUCLEOLAR COMPLEX PROTEIN 3 HOMOLOG"/>
    <property type="match status" value="1"/>
</dbReference>
<keyword evidence="8" id="KW-1133">Transmembrane helix</keyword>
<comment type="subcellular location">
    <subcellularLocation>
        <location evidence="1">Nucleus</location>
        <location evidence="1">Nucleolus</location>
    </subcellularLocation>
</comment>
<feature type="compositionally biased region" description="Acidic residues" evidence="7">
    <location>
        <begin position="180"/>
        <end position="194"/>
    </location>
</feature>
<keyword evidence="4" id="KW-0539">Nucleus</keyword>
<keyword evidence="8" id="KW-0812">Transmembrane</keyword>
<dbReference type="SUPFAM" id="SSF48371">
    <property type="entry name" value="ARM repeat"/>
    <property type="match status" value="1"/>
</dbReference>
<reference evidence="11" key="1">
    <citation type="submission" date="2019-08" db="EMBL/GenBank/DDBJ databases">
        <title>The improved chromosome-level genome for the pearl oyster Pinctada fucata martensii using PacBio sequencing and Hi-C.</title>
        <authorList>
            <person name="Zheng Z."/>
        </authorList>
    </citation>
    <scope>NUCLEOTIDE SEQUENCE</scope>
    <source>
        <strain evidence="11">ZZ-2019</strain>
        <tissue evidence="11">Adductor muscle</tissue>
    </source>
</reference>
<dbReference type="Pfam" id="PF07540">
    <property type="entry name" value="NOC3p"/>
    <property type="match status" value="1"/>
</dbReference>
<comment type="similarity">
    <text evidence="2">Belongs to the CBF/MAK21 family.</text>
</comment>
<evidence type="ECO:0000313" key="12">
    <source>
        <dbReference type="Proteomes" id="UP001186944"/>
    </source>
</evidence>
<feature type="domain" description="CCAAT-binding factor" evidence="9">
    <location>
        <begin position="663"/>
        <end position="816"/>
    </location>
</feature>
<dbReference type="PANTHER" id="PTHR14428">
    <property type="entry name" value="NUCLEOLAR COMPLEX PROTEIN 3"/>
    <property type="match status" value="1"/>
</dbReference>
<dbReference type="GO" id="GO:0003682">
    <property type="term" value="F:chromatin binding"/>
    <property type="evidence" value="ECO:0007669"/>
    <property type="project" value="TreeGrafter"/>
</dbReference>
<proteinExistence type="inferred from homology"/>
<protein>
    <recommendedName>
        <fullName evidence="6">NOC3-like protein</fullName>
    </recommendedName>
    <alternativeName>
        <fullName evidence="5">Nucleolar complex-associated protein 3-like protein</fullName>
    </alternativeName>
</protein>
<evidence type="ECO:0000259" key="9">
    <source>
        <dbReference type="Pfam" id="PF03914"/>
    </source>
</evidence>
<dbReference type="InterPro" id="IPR016024">
    <property type="entry name" value="ARM-type_fold"/>
</dbReference>
<gene>
    <name evidence="11" type="ORF">FSP39_009879</name>
</gene>
<keyword evidence="8" id="KW-0472">Membrane</keyword>
<dbReference type="Pfam" id="PF03914">
    <property type="entry name" value="CBF"/>
    <property type="match status" value="1"/>
</dbReference>
<comment type="caution">
    <text evidence="11">The sequence shown here is derived from an EMBL/GenBank/DDBJ whole genome shotgun (WGS) entry which is preliminary data.</text>
</comment>
<evidence type="ECO:0000256" key="3">
    <source>
        <dbReference type="ARBA" id="ARBA00023054"/>
    </source>
</evidence>
<dbReference type="InterPro" id="IPR011501">
    <property type="entry name" value="Noc3_N"/>
</dbReference>
<dbReference type="GO" id="GO:0005730">
    <property type="term" value="C:nucleolus"/>
    <property type="evidence" value="ECO:0007669"/>
    <property type="project" value="UniProtKB-SubCell"/>
</dbReference>
<dbReference type="InterPro" id="IPR005612">
    <property type="entry name" value="CCAAT-binding_factor"/>
</dbReference>
<keyword evidence="3" id="KW-0175">Coiled coil</keyword>
<feature type="domain" description="Nucleolar complex-associated protein 3 N-terminal" evidence="10">
    <location>
        <begin position="324"/>
        <end position="417"/>
    </location>
</feature>
<evidence type="ECO:0000256" key="2">
    <source>
        <dbReference type="ARBA" id="ARBA00007797"/>
    </source>
</evidence>
<evidence type="ECO:0000256" key="5">
    <source>
        <dbReference type="ARBA" id="ARBA00032701"/>
    </source>
</evidence>
<feature type="transmembrane region" description="Helical" evidence="8">
    <location>
        <begin position="12"/>
        <end position="34"/>
    </location>
</feature>
<evidence type="ECO:0000256" key="7">
    <source>
        <dbReference type="SAM" id="MobiDB-lite"/>
    </source>
</evidence>
<evidence type="ECO:0000256" key="4">
    <source>
        <dbReference type="ARBA" id="ARBA00023242"/>
    </source>
</evidence>
<dbReference type="Proteomes" id="UP001186944">
    <property type="component" value="Unassembled WGS sequence"/>
</dbReference>
<evidence type="ECO:0000256" key="6">
    <source>
        <dbReference type="ARBA" id="ARBA00032937"/>
    </source>
</evidence>
<name>A0AA88Y343_PINIB</name>
<dbReference type="GO" id="GO:0006270">
    <property type="term" value="P:DNA replication initiation"/>
    <property type="evidence" value="ECO:0007669"/>
    <property type="project" value="TreeGrafter"/>
</dbReference>
<feature type="region of interest" description="Disordered" evidence="7">
    <location>
        <begin position="120"/>
        <end position="194"/>
    </location>
</feature>
<feature type="compositionally biased region" description="Basic residues" evidence="7">
    <location>
        <begin position="120"/>
        <end position="130"/>
    </location>
</feature>
<evidence type="ECO:0000256" key="1">
    <source>
        <dbReference type="ARBA" id="ARBA00004604"/>
    </source>
</evidence>
<evidence type="ECO:0000256" key="8">
    <source>
        <dbReference type="SAM" id="Phobius"/>
    </source>
</evidence>
<dbReference type="InterPro" id="IPR016903">
    <property type="entry name" value="Nucleolar_cplx-assoc_3"/>
</dbReference>
<evidence type="ECO:0000313" key="11">
    <source>
        <dbReference type="EMBL" id="KAK3095067.1"/>
    </source>
</evidence>
<organism evidence="11 12">
    <name type="scientific">Pinctada imbricata</name>
    <name type="common">Atlantic pearl-oyster</name>
    <name type="synonym">Pinctada martensii</name>
    <dbReference type="NCBI Taxonomy" id="66713"/>
    <lineage>
        <taxon>Eukaryota</taxon>
        <taxon>Metazoa</taxon>
        <taxon>Spiralia</taxon>
        <taxon>Lophotrochozoa</taxon>
        <taxon>Mollusca</taxon>
        <taxon>Bivalvia</taxon>
        <taxon>Autobranchia</taxon>
        <taxon>Pteriomorphia</taxon>
        <taxon>Pterioida</taxon>
        <taxon>Pterioidea</taxon>
        <taxon>Pteriidae</taxon>
        <taxon>Pinctada</taxon>
    </lineage>
</organism>
<feature type="region of interest" description="Disordered" evidence="7">
    <location>
        <begin position="286"/>
        <end position="308"/>
    </location>
</feature>
<dbReference type="AlphaFoldDB" id="A0AA88Y343"/>
<accession>A0AA88Y343</accession>
<feature type="region of interest" description="Disordered" evidence="7">
    <location>
        <begin position="222"/>
        <end position="242"/>
    </location>
</feature>
<keyword evidence="12" id="KW-1185">Reference proteome</keyword>
<dbReference type="EMBL" id="VSWD01000008">
    <property type="protein sequence ID" value="KAK3095067.1"/>
    <property type="molecule type" value="Genomic_DNA"/>
</dbReference>
<evidence type="ECO:0000259" key="10">
    <source>
        <dbReference type="Pfam" id="PF07540"/>
    </source>
</evidence>